<accession>A0A940MU20</accession>
<evidence type="ECO:0000313" key="1">
    <source>
        <dbReference type="EMBL" id="MBP0484876.1"/>
    </source>
</evidence>
<dbReference type="InterPro" id="IPR001174">
    <property type="entry name" value="HddA/FKP"/>
</dbReference>
<dbReference type="AlphaFoldDB" id="A0A940MU20"/>
<keyword evidence="2" id="KW-1185">Reference proteome</keyword>
<organism evidence="1 2">
    <name type="scientific">Sagittula salina</name>
    <dbReference type="NCBI Taxonomy" id="2820268"/>
    <lineage>
        <taxon>Bacteria</taxon>
        <taxon>Pseudomonadati</taxon>
        <taxon>Pseudomonadota</taxon>
        <taxon>Alphaproteobacteria</taxon>
        <taxon>Rhodobacterales</taxon>
        <taxon>Roseobacteraceae</taxon>
        <taxon>Sagittula</taxon>
    </lineage>
</organism>
<dbReference type="SUPFAM" id="SSF54211">
    <property type="entry name" value="Ribosomal protein S5 domain 2-like"/>
    <property type="match status" value="1"/>
</dbReference>
<gene>
    <name evidence="1" type="ORF">J5474_20585</name>
</gene>
<dbReference type="GO" id="GO:0005524">
    <property type="term" value="F:ATP binding"/>
    <property type="evidence" value="ECO:0007669"/>
    <property type="project" value="InterPro"/>
</dbReference>
<sequence>MISVAGHFGEWLQGRLGNGPVVLVSMVCDGLRVHAGGTERLFPEAALEGFRDALGLTGAVPGVTTDMPPGGGAGASTASLVAVARTLGFDGPPERLASACLWVEGACDPLMFPRPDALLWASRRAEVVEVLPPPPPVVVAGGFWGAPCRTDPADTRFADVSDLVADWRAAVRAGDMAGVAQVATLSARRCAARDTSPDPMGALMAETGALGVVRAHTGSARGLIFAPGTIPDGTEDALREAGLTRVLRFCTGGGA</sequence>
<evidence type="ECO:0000313" key="2">
    <source>
        <dbReference type="Proteomes" id="UP000675940"/>
    </source>
</evidence>
<dbReference type="GO" id="GO:0016301">
    <property type="term" value="F:kinase activity"/>
    <property type="evidence" value="ECO:0007669"/>
    <property type="project" value="InterPro"/>
</dbReference>
<proteinExistence type="predicted"/>
<protein>
    <submittedName>
        <fullName evidence="1">Propanediol utilization protein</fullName>
    </submittedName>
</protein>
<name>A0A940MU20_9RHOB</name>
<dbReference type="RefSeq" id="WP_209363622.1">
    <property type="nucleotide sequence ID" value="NZ_JAGISH010000018.1"/>
</dbReference>
<dbReference type="Proteomes" id="UP000675940">
    <property type="component" value="Unassembled WGS sequence"/>
</dbReference>
<dbReference type="InterPro" id="IPR020568">
    <property type="entry name" value="Ribosomal_Su5_D2-typ_SF"/>
</dbReference>
<reference evidence="1" key="1">
    <citation type="submission" date="2021-03" db="EMBL/GenBank/DDBJ databases">
        <title>Sagittula salina sp. nov. strain M10.9X isolated from the marine waste.</title>
        <authorList>
            <person name="Satari L."/>
            <person name="Molina-Menor E."/>
            <person name="Vidal-Verdu A."/>
            <person name="Pascual J."/>
            <person name="Pereto J."/>
            <person name="Porcar M."/>
        </authorList>
    </citation>
    <scope>NUCLEOTIDE SEQUENCE</scope>
    <source>
        <strain evidence="1">M10.9X</strain>
    </source>
</reference>
<dbReference type="EMBL" id="JAGISH010000018">
    <property type="protein sequence ID" value="MBP0484876.1"/>
    <property type="molecule type" value="Genomic_DNA"/>
</dbReference>
<comment type="caution">
    <text evidence="1">The sequence shown here is derived from an EMBL/GenBank/DDBJ whole genome shotgun (WGS) entry which is preliminary data.</text>
</comment>
<dbReference type="PRINTS" id="PR00960">
    <property type="entry name" value="LMBPPROTEIN"/>
</dbReference>